<gene>
    <name evidence="1" type="ORF">YH66_09555</name>
</gene>
<dbReference type="AlphaFoldDB" id="A0A0F6SRD7"/>
<name>A0A0F6SRD7_9CORY</name>
<dbReference type="PATRIC" id="fig|92706.3.peg.1995"/>
<dbReference type="HOGENOM" id="CLU_2010913_0_0_11"/>
<protein>
    <submittedName>
        <fullName evidence="1">Uncharacterized protein</fullName>
    </submittedName>
</protein>
<evidence type="ECO:0000313" key="2">
    <source>
        <dbReference type="Proteomes" id="UP000034037"/>
    </source>
</evidence>
<proteinExistence type="predicted"/>
<reference evidence="1 2" key="1">
    <citation type="submission" date="2015-04" db="EMBL/GenBank/DDBJ databases">
        <title>Complete Genome Sequence of Brevibacterium flavum ATCC 15168.</title>
        <authorList>
            <person name="Ahn J."/>
            <person name="Park G."/>
            <person name="Jeon W."/>
            <person name="Jang Y."/>
            <person name="Jang M."/>
            <person name="Lee H."/>
            <person name="Lee H."/>
        </authorList>
    </citation>
    <scope>NUCLEOTIDE SEQUENCE [LARGE SCALE GENOMIC DNA]</scope>
    <source>
        <strain evidence="1 2">ATCC 15168</strain>
    </source>
</reference>
<dbReference type="EMBL" id="CP011309">
    <property type="protein sequence ID" value="AKF27779.1"/>
    <property type="molecule type" value="Genomic_DNA"/>
</dbReference>
<sequence>MTDFVEPYSVVMRPQWNDTVAMVLPDWQVTGVSDPVHRVWLNPGVMMVRLTSESRFSGEVVFRRTWASADKIVGTLPPSGQLLFTIGSEGGAEMWINLSGIPNTNDQANTRITVTVIPMSGGG</sequence>
<keyword evidence="2" id="KW-1185">Reference proteome</keyword>
<dbReference type="Proteomes" id="UP000034037">
    <property type="component" value="Chromosome"/>
</dbReference>
<accession>A0A0F6SRD7</accession>
<organism evidence="1 2">
    <name type="scientific">[Brevibacterium] flavum</name>
    <dbReference type="NCBI Taxonomy" id="92706"/>
    <lineage>
        <taxon>Bacteria</taxon>
        <taxon>Bacillati</taxon>
        <taxon>Actinomycetota</taxon>
        <taxon>Actinomycetes</taxon>
        <taxon>Mycobacteriales</taxon>
        <taxon>Corynebacteriaceae</taxon>
        <taxon>Corynebacterium</taxon>
    </lineage>
</organism>
<evidence type="ECO:0000313" key="1">
    <source>
        <dbReference type="EMBL" id="AKF27779.1"/>
    </source>
</evidence>